<dbReference type="Proteomes" id="UP000229782">
    <property type="component" value="Unassembled WGS sequence"/>
</dbReference>
<evidence type="ECO:0000256" key="1">
    <source>
        <dbReference type="SAM" id="Phobius"/>
    </source>
</evidence>
<comment type="caution">
    <text evidence="2">The sequence shown here is derived from an EMBL/GenBank/DDBJ whole genome shotgun (WGS) entry which is preliminary data.</text>
</comment>
<evidence type="ECO:0000313" key="2">
    <source>
        <dbReference type="EMBL" id="PIR02955.1"/>
    </source>
</evidence>
<name>A0A2H0N4A6_9BACT</name>
<keyword evidence="1" id="KW-1133">Transmembrane helix</keyword>
<dbReference type="AlphaFoldDB" id="A0A2H0N4A6"/>
<evidence type="ECO:0008006" key="4">
    <source>
        <dbReference type="Google" id="ProtNLM"/>
    </source>
</evidence>
<feature type="transmembrane region" description="Helical" evidence="1">
    <location>
        <begin position="128"/>
        <end position="148"/>
    </location>
</feature>
<dbReference type="InterPro" id="IPR013879">
    <property type="entry name" value="DUF1761"/>
</dbReference>
<dbReference type="EMBL" id="PCWM01000069">
    <property type="protein sequence ID" value="PIR02955.1"/>
    <property type="molecule type" value="Genomic_DNA"/>
</dbReference>
<keyword evidence="1" id="KW-0472">Membrane</keyword>
<feature type="transmembrane region" description="Helical" evidence="1">
    <location>
        <begin position="93"/>
        <end position="116"/>
    </location>
</feature>
<dbReference type="Pfam" id="PF08570">
    <property type="entry name" value="DUF1761"/>
    <property type="match status" value="1"/>
</dbReference>
<proteinExistence type="predicted"/>
<organism evidence="2 3">
    <name type="scientific">Candidatus Magasanikbacteria bacterium CG11_big_fil_rev_8_21_14_0_20_43_7</name>
    <dbReference type="NCBI Taxonomy" id="1974654"/>
    <lineage>
        <taxon>Bacteria</taxon>
        <taxon>Candidatus Magasanikiibacteriota</taxon>
    </lineage>
</organism>
<feature type="transmembrane region" description="Helical" evidence="1">
    <location>
        <begin position="46"/>
        <end position="65"/>
    </location>
</feature>
<gene>
    <name evidence="2" type="ORF">COV60_02950</name>
</gene>
<sequence>MPVGISCHDIIFKSCFYFCYSHIVRMFDILYVYSFMYKENYMDVNLSAVVVAGLVGFVIGFFWYIPQLFGRQWMKAVGMSEKDMSKEGMGSKIGIALVATLLVSYVLSHVITGAILWKGNAVGSVDPVMTGVLAGFWVWLGFLATSLVDPVLWEHKPWKLWMINAGQWLVRLVAMGAILGAWR</sequence>
<evidence type="ECO:0000313" key="3">
    <source>
        <dbReference type="Proteomes" id="UP000229782"/>
    </source>
</evidence>
<accession>A0A2H0N4A6</accession>
<protein>
    <recommendedName>
        <fullName evidence="4">DUF1761 domain-containing protein</fullName>
    </recommendedName>
</protein>
<reference evidence="2 3" key="1">
    <citation type="submission" date="2017-09" db="EMBL/GenBank/DDBJ databases">
        <title>Depth-based differentiation of microbial function through sediment-hosted aquifers and enrichment of novel symbionts in the deep terrestrial subsurface.</title>
        <authorList>
            <person name="Probst A.J."/>
            <person name="Ladd B."/>
            <person name="Jarett J.K."/>
            <person name="Geller-Mcgrath D.E."/>
            <person name="Sieber C.M."/>
            <person name="Emerson J.B."/>
            <person name="Anantharaman K."/>
            <person name="Thomas B.C."/>
            <person name="Malmstrom R."/>
            <person name="Stieglmeier M."/>
            <person name="Klingl A."/>
            <person name="Woyke T."/>
            <person name="Ryan C.M."/>
            <person name="Banfield J.F."/>
        </authorList>
    </citation>
    <scope>NUCLEOTIDE SEQUENCE [LARGE SCALE GENOMIC DNA]</scope>
    <source>
        <strain evidence="2">CG11_big_fil_rev_8_21_14_0_20_43_7</strain>
    </source>
</reference>
<feature type="transmembrane region" description="Helical" evidence="1">
    <location>
        <begin position="15"/>
        <end position="34"/>
    </location>
</feature>
<feature type="transmembrane region" description="Helical" evidence="1">
    <location>
        <begin position="160"/>
        <end position="182"/>
    </location>
</feature>
<keyword evidence="1" id="KW-0812">Transmembrane</keyword>